<organism evidence="1">
    <name type="scientific">Tetraodon nigroviridis</name>
    <name type="common">Spotted green pufferfish</name>
    <name type="synonym">Chelonodon nigroviridis</name>
    <dbReference type="NCBI Taxonomy" id="99883"/>
    <lineage>
        <taxon>Eukaryota</taxon>
        <taxon>Metazoa</taxon>
        <taxon>Chordata</taxon>
        <taxon>Craniata</taxon>
        <taxon>Vertebrata</taxon>
        <taxon>Euteleostomi</taxon>
        <taxon>Actinopterygii</taxon>
        <taxon>Neopterygii</taxon>
        <taxon>Teleostei</taxon>
        <taxon>Neoteleostei</taxon>
        <taxon>Acanthomorphata</taxon>
        <taxon>Eupercaria</taxon>
        <taxon>Tetraodontiformes</taxon>
        <taxon>Tetradontoidea</taxon>
        <taxon>Tetraodontidae</taxon>
        <taxon>Tetraodon</taxon>
    </lineage>
</organism>
<reference evidence="1" key="1">
    <citation type="journal article" date="2004" name="Nature">
        <title>Genome duplication in the teleost fish Tetraodon nigroviridis reveals the early vertebrate proto-karyotype.</title>
        <authorList>
            <person name="Jaillon O."/>
            <person name="Aury J.-M."/>
            <person name="Brunet F."/>
            <person name="Petit J.-L."/>
            <person name="Stange-Thomann N."/>
            <person name="Mauceli E."/>
            <person name="Bouneau L."/>
            <person name="Fischer C."/>
            <person name="Ozouf-Costaz C."/>
            <person name="Bernot A."/>
            <person name="Nicaud S."/>
            <person name="Jaffe D."/>
            <person name="Fisher S."/>
            <person name="Lutfalla G."/>
            <person name="Dossat C."/>
            <person name="Segurens B."/>
            <person name="Dasilva C."/>
            <person name="Salanoubat M."/>
            <person name="Levy M."/>
            <person name="Boudet N."/>
            <person name="Castellano S."/>
            <person name="Anthouard V."/>
            <person name="Jubin C."/>
            <person name="Castelli V."/>
            <person name="Katinka M."/>
            <person name="Vacherie B."/>
            <person name="Biemont C."/>
            <person name="Skalli Z."/>
            <person name="Cattolico L."/>
            <person name="Poulain J."/>
            <person name="De Berardinis V."/>
            <person name="Cruaud C."/>
            <person name="Duprat S."/>
            <person name="Brottier P."/>
            <person name="Coutanceau J.-P."/>
            <person name="Gouzy J."/>
            <person name="Parra G."/>
            <person name="Lardier G."/>
            <person name="Chapple C."/>
            <person name="McKernan K.J."/>
            <person name="McEwan P."/>
            <person name="Bosak S."/>
            <person name="Kellis M."/>
            <person name="Volff J.-N."/>
            <person name="Guigo R."/>
            <person name="Zody M.C."/>
            <person name="Mesirov J."/>
            <person name="Lindblad-Toh K."/>
            <person name="Birren B."/>
            <person name="Nusbaum C."/>
            <person name="Kahn D."/>
            <person name="Robinson-Rechavi M."/>
            <person name="Laudet V."/>
            <person name="Schachter V."/>
            <person name="Quetier F."/>
            <person name="Saurin W."/>
            <person name="Scarpelli C."/>
            <person name="Wincker P."/>
            <person name="Lander E.S."/>
            <person name="Weissenbach J."/>
            <person name="Roest Crollius H."/>
        </authorList>
    </citation>
    <scope>NUCLEOTIDE SEQUENCE [LARGE SCALE GENOMIC DNA]</scope>
</reference>
<protein>
    <submittedName>
        <fullName evidence="1">(spotted green pufferfish) hypothetical protein</fullName>
    </submittedName>
</protein>
<dbReference type="AlphaFoldDB" id="Q4TAW4"/>
<sequence length="24" mass="2892">MQKVSEICVLLFQWLARRVNEISE</sequence>
<reference evidence="1" key="2">
    <citation type="submission" date="2004-02" db="EMBL/GenBank/DDBJ databases">
        <authorList>
            <consortium name="Genoscope"/>
            <consortium name="Whitehead Institute Centre for Genome Research"/>
        </authorList>
    </citation>
    <scope>NUCLEOTIDE SEQUENCE</scope>
</reference>
<comment type="caution">
    <text evidence="1">The sequence shown here is derived from an EMBL/GenBank/DDBJ whole genome shotgun (WGS) entry which is preliminary data.</text>
</comment>
<dbReference type="KEGG" id="tng:GSTEN00004016G001"/>
<dbReference type="EMBL" id="CAAE01007243">
    <property type="protein sequence ID" value="CAF89968.1"/>
    <property type="molecule type" value="Genomic_DNA"/>
</dbReference>
<gene>
    <name evidence="1" type="ORF">GSTENG00004016001</name>
</gene>
<evidence type="ECO:0000313" key="1">
    <source>
        <dbReference type="EMBL" id="CAF89968.1"/>
    </source>
</evidence>
<accession>Q4TAW4</accession>
<name>Q4TAW4_TETNG</name>
<proteinExistence type="predicted"/>